<dbReference type="Pfam" id="PF01694">
    <property type="entry name" value="Rhomboid"/>
    <property type="match status" value="1"/>
</dbReference>
<comment type="subcellular location">
    <subcellularLocation>
        <location evidence="1">Membrane</location>
        <topology evidence="1">Multi-pass membrane protein</topology>
    </subcellularLocation>
</comment>
<name>A0ABV7HW30_9GAMM</name>
<sequence>MRSRHLAIALFMVSSALLILGLTLVAENINPALQYQRSAIGQWHIWRLLTAHVVHLNLIHALLNLAGLWLIIFWVGIERSRRSWITAGVLIALSISLAMYIWQPNISYYVGLSGVLHGLLVFGLAPLCAQNQPAGWAGIIAIIIKLCYEQIIPSGNSATEVLIAGPVVSIAHVYGALSGAVLAFLWALGSKFKRHANDL</sequence>
<dbReference type="Proteomes" id="UP001595548">
    <property type="component" value="Unassembled WGS sequence"/>
</dbReference>
<evidence type="ECO:0000256" key="2">
    <source>
        <dbReference type="ARBA" id="ARBA00022692"/>
    </source>
</evidence>
<dbReference type="SUPFAM" id="SSF144091">
    <property type="entry name" value="Rhomboid-like"/>
    <property type="match status" value="1"/>
</dbReference>
<feature type="transmembrane region" description="Helical" evidence="5">
    <location>
        <begin position="134"/>
        <end position="151"/>
    </location>
</feature>
<dbReference type="NCBIfam" id="TIGR03902">
    <property type="entry name" value="rhom_GG_sort"/>
    <property type="match status" value="1"/>
</dbReference>
<feature type="domain" description="Peptidase S54 rhomboid" evidence="6">
    <location>
        <begin position="43"/>
        <end position="185"/>
    </location>
</feature>
<protein>
    <submittedName>
        <fullName evidence="7">Rhombosortase</fullName>
        <ecNumber evidence="7">3.4.21.-</ecNumber>
    </submittedName>
</protein>
<dbReference type="Gene3D" id="1.20.1540.10">
    <property type="entry name" value="Rhomboid-like"/>
    <property type="match status" value="1"/>
</dbReference>
<keyword evidence="8" id="KW-1185">Reference proteome</keyword>
<feature type="transmembrane region" description="Helical" evidence="5">
    <location>
        <begin position="58"/>
        <end position="77"/>
    </location>
</feature>
<feature type="transmembrane region" description="Helical" evidence="5">
    <location>
        <begin position="108"/>
        <end position="127"/>
    </location>
</feature>
<organism evidence="7 8">
    <name type="scientific">Gilvimarinus japonicus</name>
    <dbReference type="NCBI Taxonomy" id="1796469"/>
    <lineage>
        <taxon>Bacteria</taxon>
        <taxon>Pseudomonadati</taxon>
        <taxon>Pseudomonadota</taxon>
        <taxon>Gammaproteobacteria</taxon>
        <taxon>Cellvibrionales</taxon>
        <taxon>Cellvibrionaceae</taxon>
        <taxon>Gilvimarinus</taxon>
    </lineage>
</organism>
<feature type="transmembrane region" description="Helical" evidence="5">
    <location>
        <begin position="84"/>
        <end position="102"/>
    </location>
</feature>
<dbReference type="InterPro" id="IPR022764">
    <property type="entry name" value="Peptidase_S54_rhomboid_dom"/>
</dbReference>
<reference evidence="8" key="1">
    <citation type="journal article" date="2019" name="Int. J. Syst. Evol. Microbiol.">
        <title>The Global Catalogue of Microorganisms (GCM) 10K type strain sequencing project: providing services to taxonomists for standard genome sequencing and annotation.</title>
        <authorList>
            <consortium name="The Broad Institute Genomics Platform"/>
            <consortium name="The Broad Institute Genome Sequencing Center for Infectious Disease"/>
            <person name="Wu L."/>
            <person name="Ma J."/>
        </authorList>
    </citation>
    <scope>NUCLEOTIDE SEQUENCE [LARGE SCALE GENOMIC DNA]</scope>
    <source>
        <strain evidence="8">KCTC 52141</strain>
    </source>
</reference>
<evidence type="ECO:0000256" key="4">
    <source>
        <dbReference type="ARBA" id="ARBA00023136"/>
    </source>
</evidence>
<comment type="caution">
    <text evidence="7">The sequence shown here is derived from an EMBL/GenBank/DDBJ whole genome shotgun (WGS) entry which is preliminary data.</text>
</comment>
<keyword evidence="7" id="KW-0378">Hydrolase</keyword>
<dbReference type="EC" id="3.4.21.-" evidence="7"/>
<feature type="transmembrane region" description="Helical" evidence="5">
    <location>
        <begin position="163"/>
        <end position="188"/>
    </location>
</feature>
<dbReference type="GO" id="GO:0016787">
    <property type="term" value="F:hydrolase activity"/>
    <property type="evidence" value="ECO:0007669"/>
    <property type="project" value="UniProtKB-KW"/>
</dbReference>
<evidence type="ECO:0000313" key="8">
    <source>
        <dbReference type="Proteomes" id="UP001595548"/>
    </source>
</evidence>
<keyword evidence="2 5" id="KW-0812">Transmembrane</keyword>
<evidence type="ECO:0000259" key="6">
    <source>
        <dbReference type="Pfam" id="PF01694"/>
    </source>
</evidence>
<dbReference type="RefSeq" id="WP_339616161.1">
    <property type="nucleotide sequence ID" value="NZ_AP031500.1"/>
</dbReference>
<proteinExistence type="predicted"/>
<gene>
    <name evidence="7" type="primary">rrtA</name>
    <name evidence="7" type="ORF">ACFOEB_10230</name>
</gene>
<evidence type="ECO:0000313" key="7">
    <source>
        <dbReference type="EMBL" id="MFC3155576.1"/>
    </source>
</evidence>
<dbReference type="InterPro" id="IPR023826">
    <property type="entry name" value="Rhom-like_SP_proteobac"/>
</dbReference>
<keyword evidence="3 5" id="KW-1133">Transmembrane helix</keyword>
<dbReference type="EMBL" id="JBHRTL010000006">
    <property type="protein sequence ID" value="MFC3155576.1"/>
    <property type="molecule type" value="Genomic_DNA"/>
</dbReference>
<evidence type="ECO:0000256" key="3">
    <source>
        <dbReference type="ARBA" id="ARBA00022989"/>
    </source>
</evidence>
<dbReference type="InterPro" id="IPR035952">
    <property type="entry name" value="Rhomboid-like_sf"/>
</dbReference>
<evidence type="ECO:0000256" key="1">
    <source>
        <dbReference type="ARBA" id="ARBA00004141"/>
    </source>
</evidence>
<evidence type="ECO:0000256" key="5">
    <source>
        <dbReference type="SAM" id="Phobius"/>
    </source>
</evidence>
<accession>A0ABV7HW30</accession>
<keyword evidence="4 5" id="KW-0472">Membrane</keyword>